<dbReference type="PROSITE" id="PS00167">
    <property type="entry name" value="TRP_SYNTHASE_ALPHA"/>
    <property type="match status" value="1"/>
</dbReference>
<feature type="active site" description="Proton acceptor" evidence="9">
    <location>
        <position position="49"/>
    </location>
</feature>
<dbReference type="CDD" id="cd04724">
    <property type="entry name" value="Tryptophan_synthase_alpha"/>
    <property type="match status" value="1"/>
</dbReference>
<dbReference type="HAMAP" id="MF_00131">
    <property type="entry name" value="Trp_synth_alpha"/>
    <property type="match status" value="1"/>
</dbReference>
<keyword evidence="12" id="KW-1185">Reference proteome</keyword>
<protein>
    <recommendedName>
        <fullName evidence="9">Tryptophan synthase alpha chain</fullName>
        <ecNumber evidence="9">4.2.1.20</ecNumber>
    </recommendedName>
</protein>
<dbReference type="InterPro" id="IPR011060">
    <property type="entry name" value="RibuloseP-bd_barrel"/>
</dbReference>
<dbReference type="UniPathway" id="UPA00035">
    <property type="reaction ID" value="UER00044"/>
</dbReference>
<sequence length="271" mass="28443">MSRIATRFAALREAGRKALIPFVTAGDPNPEVTVPLMHAMVKGGADIIELGVPFSDPMADGPVIQRASERALTHHVNLKAVFDMVRRFREDDAETPVVLMGYLNPIEVMGYEVFAEAAAAAGVDGVLTVDLPPEEADDFVAAARRFDLDPIYLVAPNTGDARIDRVAHVASGFIYYVSVKGITGAANLDAAAVSDKLAAIRAHTDLPVGVGFGIKDGATAAQVAKVADAVIVGSALVGRIEALADTPERIPEALGGFLAELRGAMDDATKK</sequence>
<dbReference type="SUPFAM" id="SSF51366">
    <property type="entry name" value="Ribulose-phoshate binding barrel"/>
    <property type="match status" value="1"/>
</dbReference>
<dbReference type="InterPro" id="IPR018204">
    <property type="entry name" value="Trp_synthase_alpha_AS"/>
</dbReference>
<dbReference type="GO" id="GO:0005829">
    <property type="term" value="C:cytosol"/>
    <property type="evidence" value="ECO:0007669"/>
    <property type="project" value="TreeGrafter"/>
</dbReference>
<evidence type="ECO:0000313" key="11">
    <source>
        <dbReference type="EMBL" id="SCZ63756.1"/>
    </source>
</evidence>
<keyword evidence="7 9" id="KW-0456">Lyase</keyword>
<comment type="catalytic activity">
    <reaction evidence="8 9">
        <text>(1S,2R)-1-C-(indol-3-yl)glycerol 3-phosphate + L-serine = D-glyceraldehyde 3-phosphate + L-tryptophan + H2O</text>
        <dbReference type="Rhea" id="RHEA:10532"/>
        <dbReference type="ChEBI" id="CHEBI:15377"/>
        <dbReference type="ChEBI" id="CHEBI:33384"/>
        <dbReference type="ChEBI" id="CHEBI:57912"/>
        <dbReference type="ChEBI" id="CHEBI:58866"/>
        <dbReference type="ChEBI" id="CHEBI:59776"/>
        <dbReference type="EC" id="4.2.1.20"/>
    </reaction>
</comment>
<feature type="active site" description="Proton acceptor" evidence="9">
    <location>
        <position position="60"/>
    </location>
</feature>
<comment type="pathway">
    <text evidence="2 9">Amino-acid biosynthesis; L-tryptophan biosynthesis; L-tryptophan from chorismate: step 5/5.</text>
</comment>
<evidence type="ECO:0000256" key="3">
    <source>
        <dbReference type="ARBA" id="ARBA00011270"/>
    </source>
</evidence>
<dbReference type="NCBIfam" id="TIGR00262">
    <property type="entry name" value="trpA"/>
    <property type="match status" value="1"/>
</dbReference>
<evidence type="ECO:0000256" key="2">
    <source>
        <dbReference type="ARBA" id="ARBA00004733"/>
    </source>
</evidence>
<evidence type="ECO:0000256" key="5">
    <source>
        <dbReference type="ARBA" id="ARBA00022822"/>
    </source>
</evidence>
<comment type="function">
    <text evidence="1 9">The alpha subunit is responsible for the aldol cleavage of indoleglycerol phosphate to indole and glyceraldehyde 3-phosphate.</text>
</comment>
<name>A0A1G5QQ42_9GAMM</name>
<dbReference type="STRING" id="415747.SAMN03097708_02545"/>
<keyword evidence="5 9" id="KW-0822">Tryptophan biosynthesis</keyword>
<dbReference type="FunFam" id="3.20.20.70:FF:000037">
    <property type="entry name" value="Tryptophan synthase alpha chain"/>
    <property type="match status" value="1"/>
</dbReference>
<evidence type="ECO:0000256" key="6">
    <source>
        <dbReference type="ARBA" id="ARBA00023141"/>
    </source>
</evidence>
<proteinExistence type="inferred from homology"/>
<dbReference type="PANTHER" id="PTHR43406">
    <property type="entry name" value="TRYPTOPHAN SYNTHASE, ALPHA CHAIN"/>
    <property type="match status" value="1"/>
</dbReference>
<accession>A0A1G5QQ42</accession>
<dbReference type="GO" id="GO:0004834">
    <property type="term" value="F:tryptophan synthase activity"/>
    <property type="evidence" value="ECO:0007669"/>
    <property type="project" value="UniProtKB-UniRule"/>
</dbReference>
<organism evidence="11 12">
    <name type="scientific">Thiohalomonas denitrificans</name>
    <dbReference type="NCBI Taxonomy" id="415747"/>
    <lineage>
        <taxon>Bacteria</taxon>
        <taxon>Pseudomonadati</taxon>
        <taxon>Pseudomonadota</taxon>
        <taxon>Gammaproteobacteria</taxon>
        <taxon>Thiohalomonadales</taxon>
        <taxon>Thiohalomonadaceae</taxon>
        <taxon>Thiohalomonas</taxon>
    </lineage>
</organism>
<evidence type="ECO:0000256" key="7">
    <source>
        <dbReference type="ARBA" id="ARBA00023239"/>
    </source>
</evidence>
<dbReference type="InterPro" id="IPR002028">
    <property type="entry name" value="Trp_synthase_suA"/>
</dbReference>
<dbReference type="OrthoDB" id="9804578at2"/>
<reference evidence="11 12" key="1">
    <citation type="submission" date="2016-10" db="EMBL/GenBank/DDBJ databases">
        <authorList>
            <person name="de Groot N.N."/>
        </authorList>
    </citation>
    <scope>NUCLEOTIDE SEQUENCE [LARGE SCALE GENOMIC DNA]</scope>
    <source>
        <strain evidence="11 12">HLD2</strain>
    </source>
</reference>
<dbReference type="EC" id="4.2.1.20" evidence="9"/>
<gene>
    <name evidence="9" type="primary">trpA</name>
    <name evidence="11" type="ORF">SAMN03097708_02545</name>
</gene>
<dbReference type="AlphaFoldDB" id="A0A1G5QQ42"/>
<comment type="subunit">
    <text evidence="3 9">Tetramer of two alpha and two beta chains.</text>
</comment>
<keyword evidence="4 9" id="KW-0028">Amino-acid biosynthesis</keyword>
<dbReference type="Pfam" id="PF00290">
    <property type="entry name" value="Trp_syntA"/>
    <property type="match status" value="1"/>
</dbReference>
<dbReference type="InterPro" id="IPR013785">
    <property type="entry name" value="Aldolase_TIM"/>
</dbReference>
<keyword evidence="6 9" id="KW-0057">Aromatic amino acid biosynthesis</keyword>
<dbReference type="PANTHER" id="PTHR43406:SF1">
    <property type="entry name" value="TRYPTOPHAN SYNTHASE ALPHA CHAIN, CHLOROPLASTIC"/>
    <property type="match status" value="1"/>
</dbReference>
<evidence type="ECO:0000256" key="9">
    <source>
        <dbReference type="HAMAP-Rule" id="MF_00131"/>
    </source>
</evidence>
<evidence type="ECO:0000256" key="4">
    <source>
        <dbReference type="ARBA" id="ARBA00022605"/>
    </source>
</evidence>
<dbReference type="EMBL" id="FMWD01000007">
    <property type="protein sequence ID" value="SCZ63756.1"/>
    <property type="molecule type" value="Genomic_DNA"/>
</dbReference>
<evidence type="ECO:0000256" key="10">
    <source>
        <dbReference type="RuleBase" id="RU003662"/>
    </source>
</evidence>
<dbReference type="Gene3D" id="3.20.20.70">
    <property type="entry name" value="Aldolase class I"/>
    <property type="match status" value="1"/>
</dbReference>
<evidence type="ECO:0000313" key="12">
    <source>
        <dbReference type="Proteomes" id="UP000199648"/>
    </source>
</evidence>
<evidence type="ECO:0000256" key="8">
    <source>
        <dbReference type="ARBA" id="ARBA00049047"/>
    </source>
</evidence>
<evidence type="ECO:0000256" key="1">
    <source>
        <dbReference type="ARBA" id="ARBA00003365"/>
    </source>
</evidence>
<comment type="similarity">
    <text evidence="9 10">Belongs to the TrpA family.</text>
</comment>
<dbReference type="RefSeq" id="WP_092997733.1">
    <property type="nucleotide sequence ID" value="NZ_FMWD01000007.1"/>
</dbReference>
<dbReference type="Proteomes" id="UP000199648">
    <property type="component" value="Unassembled WGS sequence"/>
</dbReference>